<sequence>MEGFFPERFLGEIFWDELLPSASSESTTVPGIDVPSRIEFEQESFDLGSSSSQNLIEEAPHPPNQSAFIPYSGIPRTGFGHEISQNASNSQNLNNRMIGFLRRGLPGERRNVEEHERDRGFRHMINERMRRKRQRQCCLDLHSMLPDGTKSDNNSVISVAKREIERLRRCREELQRENFKLEGNLQALVEKKRVGGTRIQFPIPNSTSGIDSMLEILNCLKSFSVNIINTNYSSEQLLAVLETETEIPDGEMESIIERKPKEVEWKLQSQLLESSYNEE</sequence>
<evidence type="ECO:0000313" key="1">
    <source>
        <dbReference type="EMBL" id="KAI4317959.1"/>
    </source>
</evidence>
<evidence type="ECO:0000313" key="2">
    <source>
        <dbReference type="Proteomes" id="UP000828941"/>
    </source>
</evidence>
<accession>A0ACB9M3E1</accession>
<dbReference type="Proteomes" id="UP000828941">
    <property type="component" value="Chromosome 10"/>
</dbReference>
<organism evidence="1 2">
    <name type="scientific">Bauhinia variegata</name>
    <name type="common">Purple orchid tree</name>
    <name type="synonym">Phanera variegata</name>
    <dbReference type="NCBI Taxonomy" id="167791"/>
    <lineage>
        <taxon>Eukaryota</taxon>
        <taxon>Viridiplantae</taxon>
        <taxon>Streptophyta</taxon>
        <taxon>Embryophyta</taxon>
        <taxon>Tracheophyta</taxon>
        <taxon>Spermatophyta</taxon>
        <taxon>Magnoliopsida</taxon>
        <taxon>eudicotyledons</taxon>
        <taxon>Gunneridae</taxon>
        <taxon>Pentapetalae</taxon>
        <taxon>rosids</taxon>
        <taxon>fabids</taxon>
        <taxon>Fabales</taxon>
        <taxon>Fabaceae</taxon>
        <taxon>Cercidoideae</taxon>
        <taxon>Cercideae</taxon>
        <taxon>Bauhiniinae</taxon>
        <taxon>Bauhinia</taxon>
    </lineage>
</organism>
<proteinExistence type="predicted"/>
<name>A0ACB9M3E1_BAUVA</name>
<reference evidence="1 2" key="1">
    <citation type="journal article" date="2022" name="DNA Res.">
        <title>Chromosomal-level genome assembly of the orchid tree Bauhinia variegata (Leguminosae; Cercidoideae) supports the allotetraploid origin hypothesis of Bauhinia.</title>
        <authorList>
            <person name="Zhong Y."/>
            <person name="Chen Y."/>
            <person name="Zheng D."/>
            <person name="Pang J."/>
            <person name="Liu Y."/>
            <person name="Luo S."/>
            <person name="Meng S."/>
            <person name="Qian L."/>
            <person name="Wei D."/>
            <person name="Dai S."/>
            <person name="Zhou R."/>
        </authorList>
    </citation>
    <scope>NUCLEOTIDE SEQUENCE [LARGE SCALE GENOMIC DNA]</scope>
    <source>
        <strain evidence="1">BV-YZ2020</strain>
    </source>
</reference>
<keyword evidence="2" id="KW-1185">Reference proteome</keyword>
<gene>
    <name evidence="1" type="ORF">L6164_025779</name>
</gene>
<comment type="caution">
    <text evidence="1">The sequence shown here is derived from an EMBL/GenBank/DDBJ whole genome shotgun (WGS) entry which is preliminary data.</text>
</comment>
<protein>
    <submittedName>
        <fullName evidence="1">Uncharacterized protein</fullName>
    </submittedName>
</protein>
<dbReference type="EMBL" id="CM039435">
    <property type="protein sequence ID" value="KAI4317959.1"/>
    <property type="molecule type" value="Genomic_DNA"/>
</dbReference>